<gene>
    <name evidence="9" type="ORF">GCM10011591_08290</name>
</gene>
<dbReference type="EMBL" id="BMMW01000001">
    <property type="protein sequence ID" value="GGK38942.1"/>
    <property type="molecule type" value="Genomic_DNA"/>
</dbReference>
<evidence type="ECO:0000259" key="8">
    <source>
        <dbReference type="Pfam" id="PF01694"/>
    </source>
</evidence>
<feature type="transmembrane region" description="Helical" evidence="7">
    <location>
        <begin position="180"/>
        <end position="197"/>
    </location>
</feature>
<keyword evidence="5 7" id="KW-1133">Transmembrane helix</keyword>
<keyword evidence="10" id="KW-1185">Reference proteome</keyword>
<dbReference type="Proteomes" id="UP000612956">
    <property type="component" value="Unassembled WGS sequence"/>
</dbReference>
<keyword evidence="3 7" id="KW-0812">Transmembrane</keyword>
<feature type="transmembrane region" description="Helical" evidence="7">
    <location>
        <begin position="129"/>
        <end position="147"/>
    </location>
</feature>
<reference evidence="9" key="2">
    <citation type="submission" date="2020-09" db="EMBL/GenBank/DDBJ databases">
        <authorList>
            <person name="Sun Q."/>
            <person name="Zhou Y."/>
        </authorList>
    </citation>
    <scope>NUCLEOTIDE SEQUENCE</scope>
    <source>
        <strain evidence="9">CGMCC 4.7278</strain>
    </source>
</reference>
<reference evidence="9" key="1">
    <citation type="journal article" date="2014" name="Int. J. Syst. Evol. Microbiol.">
        <title>Complete genome sequence of Corynebacterium casei LMG S-19264T (=DSM 44701T), isolated from a smear-ripened cheese.</title>
        <authorList>
            <consortium name="US DOE Joint Genome Institute (JGI-PGF)"/>
            <person name="Walter F."/>
            <person name="Albersmeier A."/>
            <person name="Kalinowski J."/>
            <person name="Ruckert C."/>
        </authorList>
    </citation>
    <scope>NUCLEOTIDE SEQUENCE</scope>
    <source>
        <strain evidence="9">CGMCC 4.7278</strain>
    </source>
</reference>
<name>A0A917QAD4_9NOCA</name>
<dbReference type="GO" id="GO:0016020">
    <property type="term" value="C:membrane"/>
    <property type="evidence" value="ECO:0007669"/>
    <property type="project" value="UniProtKB-SubCell"/>
</dbReference>
<evidence type="ECO:0000313" key="9">
    <source>
        <dbReference type="EMBL" id="GGK38942.1"/>
    </source>
</evidence>
<dbReference type="AlphaFoldDB" id="A0A917QAD4"/>
<dbReference type="SUPFAM" id="SSF144091">
    <property type="entry name" value="Rhomboid-like"/>
    <property type="match status" value="1"/>
</dbReference>
<evidence type="ECO:0000256" key="7">
    <source>
        <dbReference type="SAM" id="Phobius"/>
    </source>
</evidence>
<dbReference type="InterPro" id="IPR035952">
    <property type="entry name" value="Rhomboid-like_sf"/>
</dbReference>
<feature type="domain" description="Peptidase S54 rhomboid" evidence="8">
    <location>
        <begin position="60"/>
        <end position="188"/>
    </location>
</feature>
<evidence type="ECO:0000256" key="6">
    <source>
        <dbReference type="ARBA" id="ARBA00023136"/>
    </source>
</evidence>
<evidence type="ECO:0000256" key="5">
    <source>
        <dbReference type="ARBA" id="ARBA00022989"/>
    </source>
</evidence>
<organism evidence="9 10">
    <name type="scientific">Nocardia camponoti</name>
    <dbReference type="NCBI Taxonomy" id="1616106"/>
    <lineage>
        <taxon>Bacteria</taxon>
        <taxon>Bacillati</taxon>
        <taxon>Actinomycetota</taxon>
        <taxon>Actinomycetes</taxon>
        <taxon>Mycobacteriales</taxon>
        <taxon>Nocardiaceae</taxon>
        <taxon>Nocardia</taxon>
    </lineage>
</organism>
<feature type="transmembrane region" description="Helical" evidence="7">
    <location>
        <begin position="14"/>
        <end position="34"/>
    </location>
</feature>
<feature type="transmembrane region" description="Helical" evidence="7">
    <location>
        <begin position="154"/>
        <end position="174"/>
    </location>
</feature>
<protein>
    <recommendedName>
        <fullName evidence="8">Peptidase S54 rhomboid domain-containing protein</fullName>
    </recommendedName>
</protein>
<feature type="transmembrane region" description="Helical" evidence="7">
    <location>
        <begin position="69"/>
        <end position="89"/>
    </location>
</feature>
<evidence type="ECO:0000256" key="1">
    <source>
        <dbReference type="ARBA" id="ARBA00004141"/>
    </source>
</evidence>
<dbReference type="PANTHER" id="PTHR43731">
    <property type="entry name" value="RHOMBOID PROTEASE"/>
    <property type="match status" value="1"/>
</dbReference>
<dbReference type="PANTHER" id="PTHR43731:SF14">
    <property type="entry name" value="PRESENILIN-ASSOCIATED RHOMBOID-LIKE PROTEIN, MITOCHONDRIAL"/>
    <property type="match status" value="1"/>
</dbReference>
<keyword evidence="4" id="KW-0378">Hydrolase</keyword>
<accession>A0A917QAD4</accession>
<sequence length="248" mass="25874">MQSARTLVAKARPVATYGLIAISVALYAITAAQSHDLMNNQRGSSLFWDMALVPYLVAQGEWYRVIGSGFLHFGAVHLAFNMFALWVVGRDLERVLGWARFLAVYLVALLGGSAAVMVGSGALTATAGASGALYGVFGAVAVALLRLKQSPTPMLILIAINLVITFSLPGISLWGHLGGLVAGTACAVGILFVPEWLSARTSQQAARLGWLSVAVVAVVCIAVTLGAAVYLRANPPVMAAMLSQSAGF</sequence>
<dbReference type="InterPro" id="IPR050925">
    <property type="entry name" value="Rhomboid_protease_S54"/>
</dbReference>
<proteinExistence type="inferred from homology"/>
<dbReference type="GO" id="GO:0004252">
    <property type="term" value="F:serine-type endopeptidase activity"/>
    <property type="evidence" value="ECO:0007669"/>
    <property type="project" value="InterPro"/>
</dbReference>
<dbReference type="InterPro" id="IPR022764">
    <property type="entry name" value="Peptidase_S54_rhomboid_dom"/>
</dbReference>
<feature type="transmembrane region" description="Helical" evidence="7">
    <location>
        <begin position="101"/>
        <end position="123"/>
    </location>
</feature>
<evidence type="ECO:0000256" key="4">
    <source>
        <dbReference type="ARBA" id="ARBA00022801"/>
    </source>
</evidence>
<comment type="similarity">
    <text evidence="2">Belongs to the peptidase S54 family.</text>
</comment>
<keyword evidence="6 7" id="KW-0472">Membrane</keyword>
<comment type="caution">
    <text evidence="9">The sequence shown here is derived from an EMBL/GenBank/DDBJ whole genome shotgun (WGS) entry which is preliminary data.</text>
</comment>
<feature type="transmembrane region" description="Helical" evidence="7">
    <location>
        <begin position="209"/>
        <end position="231"/>
    </location>
</feature>
<comment type="subcellular location">
    <subcellularLocation>
        <location evidence="1">Membrane</location>
        <topology evidence="1">Multi-pass membrane protein</topology>
    </subcellularLocation>
</comment>
<evidence type="ECO:0000256" key="3">
    <source>
        <dbReference type="ARBA" id="ARBA00022692"/>
    </source>
</evidence>
<dbReference type="Pfam" id="PF01694">
    <property type="entry name" value="Rhomboid"/>
    <property type="match status" value="1"/>
</dbReference>
<evidence type="ECO:0000256" key="2">
    <source>
        <dbReference type="ARBA" id="ARBA00009045"/>
    </source>
</evidence>
<evidence type="ECO:0000313" key="10">
    <source>
        <dbReference type="Proteomes" id="UP000612956"/>
    </source>
</evidence>
<dbReference type="Gene3D" id="1.20.1540.10">
    <property type="entry name" value="Rhomboid-like"/>
    <property type="match status" value="1"/>
</dbReference>